<keyword evidence="1" id="KW-0670">Pyruvate</keyword>
<dbReference type="EMBL" id="JAVDTH010000044">
    <property type="protein sequence ID" value="MDR6715181.1"/>
    <property type="molecule type" value="Genomic_DNA"/>
</dbReference>
<reference evidence="1" key="1">
    <citation type="submission" date="2023-07" db="EMBL/GenBank/DDBJ databases">
        <title>Sorghum-associated microbial communities from plants grown in Nebraska, USA.</title>
        <authorList>
            <person name="Schachtman D."/>
        </authorList>
    </citation>
    <scope>NUCLEOTIDE SEQUENCE</scope>
    <source>
        <strain evidence="1">BE56</strain>
    </source>
</reference>
<dbReference type="EC" id="4.2.99.21" evidence="1"/>
<keyword evidence="1" id="KW-0456">Lyase</keyword>
<dbReference type="Proteomes" id="UP001259587">
    <property type="component" value="Unassembled WGS sequence"/>
</dbReference>
<keyword evidence="2" id="KW-1185">Reference proteome</keyword>
<evidence type="ECO:0000313" key="2">
    <source>
        <dbReference type="Proteomes" id="UP001259587"/>
    </source>
</evidence>
<name>A0ACC6K9V7_9PSED</name>
<proteinExistence type="predicted"/>
<sequence>MKKPSECADLLDVRVGIDSLDRQIIECLGLRMQYVKAASQFKPSLHSIPAPDRVARMLPERRAWALEAGLDADYVEQLFAGIIDWYIHQQIDYWQSKQQSPKS</sequence>
<evidence type="ECO:0000313" key="1">
    <source>
        <dbReference type="EMBL" id="MDR6715181.1"/>
    </source>
</evidence>
<accession>A0ACC6K9V7</accession>
<organism evidence="1 2">
    <name type="scientific">Pseudomonas hunanensis</name>
    <dbReference type="NCBI Taxonomy" id="1247546"/>
    <lineage>
        <taxon>Bacteria</taxon>
        <taxon>Pseudomonadati</taxon>
        <taxon>Pseudomonadota</taxon>
        <taxon>Gammaproteobacteria</taxon>
        <taxon>Pseudomonadales</taxon>
        <taxon>Pseudomonadaceae</taxon>
        <taxon>Pseudomonas</taxon>
    </lineage>
</organism>
<protein>
    <submittedName>
        <fullName evidence="1">Isochorismate pyruvate lyase</fullName>
        <ecNumber evidence="1">4.2.99.21</ecNumber>
    </submittedName>
</protein>
<gene>
    <name evidence="1" type="ORF">J2W83_004821</name>
</gene>
<comment type="caution">
    <text evidence="1">The sequence shown here is derived from an EMBL/GenBank/DDBJ whole genome shotgun (WGS) entry which is preliminary data.</text>
</comment>